<feature type="domain" description="Alginate lyase" evidence="4">
    <location>
        <begin position="55"/>
        <end position="330"/>
    </location>
</feature>
<evidence type="ECO:0000313" key="5">
    <source>
        <dbReference type="EMBL" id="QJX49252.1"/>
    </source>
</evidence>
<dbReference type="GO" id="GO:0042597">
    <property type="term" value="C:periplasmic space"/>
    <property type="evidence" value="ECO:0007669"/>
    <property type="project" value="InterPro"/>
</dbReference>
<dbReference type="KEGG" id="hts:HMJ29_13590"/>
<dbReference type="GO" id="GO:0016829">
    <property type="term" value="F:lyase activity"/>
    <property type="evidence" value="ECO:0007669"/>
    <property type="project" value="UniProtKB-KW"/>
</dbReference>
<dbReference type="InterPro" id="IPR008929">
    <property type="entry name" value="Chondroitin_lyas"/>
</dbReference>
<sequence length="391" mass="43985">MPPKVLFLFLLLLLLGCFVARAGGPDRKLQKQAVAVLRAQVLAEAAWALQQAPGTVTSAHSPRSAGGPHDFFSEGDYWWPDPATPAGPYVQRDGQTNPDNFVAHRVAMIRFSRIIGALASAYQLTHDPTYVRHALVHLRAWFTDPATLMNPSLLYAQAISGRFIGRGIGIIDTIQLMEVAQGVLVMEPALGASDLAGIKSWFAQYLTWLTTHPYGQDEMKAANNHGTCWVMQVAAFARLTGNQELLTFCRERYKTVLLPSQMAADGSFPLETKRTKPYGYSLFNLDAMTMICQILSTPQDNLWTYQTADGRSIRRGIEYLYPYVKDKSAWPFPKDVMYWENWPVAQPFLVLGAVQFANKDWFATWQHLDHQPEVPEVVRNLPVRHPLLWLP</sequence>
<dbReference type="Pfam" id="PF05426">
    <property type="entry name" value="Alginate_lyase"/>
    <property type="match status" value="1"/>
</dbReference>
<reference evidence="5 6" key="1">
    <citation type="submission" date="2020-05" db="EMBL/GenBank/DDBJ databases">
        <title>Complete genome sequence of Hymenobacter sp. TS19 in Coasted Sand Dune.</title>
        <authorList>
            <person name="Lee J.-H."/>
            <person name="Jung J.-H."/>
            <person name="Jeong S."/>
            <person name="Zhao L."/>
            <person name="Kim M.-K."/>
            <person name="Seo H.-S."/>
            <person name="Lim S."/>
        </authorList>
    </citation>
    <scope>NUCLEOTIDE SEQUENCE [LARGE SCALE GENOMIC DNA]</scope>
    <source>
        <strain evidence="5 6">TS19</strain>
    </source>
</reference>
<name>A0A6M6BMK9_9BACT</name>
<keyword evidence="2 5" id="KW-0456">Lyase</keyword>
<feature type="chain" id="PRO_5027042187" evidence="3">
    <location>
        <begin position="23"/>
        <end position="391"/>
    </location>
</feature>
<dbReference type="Gene3D" id="1.50.10.100">
    <property type="entry name" value="Chondroitin AC/alginate lyase"/>
    <property type="match status" value="1"/>
</dbReference>
<dbReference type="EMBL" id="CP053538">
    <property type="protein sequence ID" value="QJX49252.1"/>
    <property type="molecule type" value="Genomic_DNA"/>
</dbReference>
<organism evidence="5 6">
    <name type="scientific">Hymenobacter taeanensis</name>
    <dbReference type="NCBI Taxonomy" id="2735321"/>
    <lineage>
        <taxon>Bacteria</taxon>
        <taxon>Pseudomonadati</taxon>
        <taxon>Bacteroidota</taxon>
        <taxon>Cytophagia</taxon>
        <taxon>Cytophagales</taxon>
        <taxon>Hymenobacteraceae</taxon>
        <taxon>Hymenobacter</taxon>
    </lineage>
</organism>
<evidence type="ECO:0000259" key="4">
    <source>
        <dbReference type="Pfam" id="PF05426"/>
    </source>
</evidence>
<evidence type="ECO:0000256" key="2">
    <source>
        <dbReference type="ARBA" id="ARBA00023239"/>
    </source>
</evidence>
<dbReference type="PROSITE" id="PS51257">
    <property type="entry name" value="PROKAR_LIPOPROTEIN"/>
    <property type="match status" value="1"/>
</dbReference>
<accession>A0A6M6BMK9</accession>
<proteinExistence type="predicted"/>
<evidence type="ECO:0000313" key="6">
    <source>
        <dbReference type="Proteomes" id="UP000501623"/>
    </source>
</evidence>
<evidence type="ECO:0000256" key="3">
    <source>
        <dbReference type="SAM" id="SignalP"/>
    </source>
</evidence>
<evidence type="ECO:0000256" key="1">
    <source>
        <dbReference type="ARBA" id="ARBA00022729"/>
    </source>
</evidence>
<keyword evidence="6" id="KW-1185">Reference proteome</keyword>
<protein>
    <submittedName>
        <fullName evidence="5">Alginate lyase family protein</fullName>
    </submittedName>
</protein>
<keyword evidence="1 3" id="KW-0732">Signal</keyword>
<dbReference type="InterPro" id="IPR008397">
    <property type="entry name" value="Alginate_lyase_dom"/>
</dbReference>
<gene>
    <name evidence="5" type="ORF">HMJ29_13590</name>
</gene>
<dbReference type="SUPFAM" id="SSF48230">
    <property type="entry name" value="Chondroitin AC/alginate lyase"/>
    <property type="match status" value="1"/>
</dbReference>
<feature type="signal peptide" evidence="3">
    <location>
        <begin position="1"/>
        <end position="22"/>
    </location>
</feature>
<dbReference type="Proteomes" id="UP000501623">
    <property type="component" value="Chromosome"/>
</dbReference>
<dbReference type="AlphaFoldDB" id="A0A6M6BMK9"/>